<evidence type="ECO:0000259" key="1">
    <source>
        <dbReference type="Pfam" id="PF07727"/>
    </source>
</evidence>
<accession>A0A1S4AEC9</accession>
<proteinExistence type="predicted"/>
<dbReference type="STRING" id="4097.A0A1S4AEC9"/>
<reference evidence="2" key="1">
    <citation type="submission" date="2025-08" db="UniProtKB">
        <authorList>
            <consortium name="RefSeq"/>
        </authorList>
    </citation>
    <scope>IDENTIFICATION</scope>
</reference>
<organism evidence="2">
    <name type="scientific">Nicotiana tabacum</name>
    <name type="common">Common tobacco</name>
    <dbReference type="NCBI Taxonomy" id="4097"/>
    <lineage>
        <taxon>Eukaryota</taxon>
        <taxon>Viridiplantae</taxon>
        <taxon>Streptophyta</taxon>
        <taxon>Embryophyta</taxon>
        <taxon>Tracheophyta</taxon>
        <taxon>Spermatophyta</taxon>
        <taxon>Magnoliopsida</taxon>
        <taxon>eudicotyledons</taxon>
        <taxon>Gunneridae</taxon>
        <taxon>Pentapetalae</taxon>
        <taxon>asterids</taxon>
        <taxon>lamiids</taxon>
        <taxon>Solanales</taxon>
        <taxon>Solanaceae</taxon>
        <taxon>Nicotianoideae</taxon>
        <taxon>Nicotianeae</taxon>
        <taxon>Nicotiana</taxon>
    </lineage>
</organism>
<evidence type="ECO:0000313" key="2">
    <source>
        <dbReference type="RefSeq" id="XP_016474991.1"/>
    </source>
</evidence>
<dbReference type="InterPro" id="IPR013103">
    <property type="entry name" value="RVT_2"/>
</dbReference>
<dbReference type="Pfam" id="PF07727">
    <property type="entry name" value="RVT_2"/>
    <property type="match status" value="1"/>
</dbReference>
<dbReference type="KEGG" id="nta:107796709"/>
<protein>
    <recommendedName>
        <fullName evidence="1">Reverse transcriptase Ty1/copia-type domain-containing protein</fullName>
    </recommendedName>
</protein>
<gene>
    <name evidence="2" type="primary">LOC107796709</name>
</gene>
<sequence length="237" mass="26889">MKKRDILERFQSHPKFSAMECLLGEKKKTLGYRNKLNEDGKVVRNKAKLVAQGYSQQEGVDYDETFAPVTRLESIRILLAYASFKRFRLFHMDVKSTFLNGFIDEELEGFSDADLAGDKEYRKSTSGTFQLLGKALISWNGDPDLVEKLTAIDNKLTIINNLFVATQSTIGDIHAISKEIGSDVSKMRVKILKHVENAFKAFKEVHNKIDGVIVLANAIFEHLKEAIGNTLTYFLHR</sequence>
<dbReference type="RefSeq" id="XP_016474991.1">
    <property type="nucleotide sequence ID" value="XM_016619505.1"/>
</dbReference>
<name>A0A1S4AEC9_TOBAC</name>
<dbReference type="OrthoDB" id="1306296at2759"/>
<dbReference type="PaxDb" id="4097-A0A1S4AEC9"/>
<feature type="domain" description="Reverse transcriptase Ty1/copia-type" evidence="1">
    <location>
        <begin position="32"/>
        <end position="107"/>
    </location>
</feature>
<dbReference type="AlphaFoldDB" id="A0A1S4AEC9"/>